<accession>A0A3P3FM98</accession>
<protein>
    <submittedName>
        <fullName evidence="2">Alpha/beta hydrolase</fullName>
    </submittedName>
</protein>
<keyword evidence="3" id="KW-1185">Reference proteome</keyword>
<comment type="caution">
    <text evidence="2">The sequence shown here is derived from an EMBL/GenBank/DDBJ whole genome shotgun (WGS) entry which is preliminary data.</text>
</comment>
<feature type="domain" description="AB hydrolase-1" evidence="1">
    <location>
        <begin position="43"/>
        <end position="282"/>
    </location>
</feature>
<dbReference type="InterPro" id="IPR029058">
    <property type="entry name" value="AB_hydrolase_fold"/>
</dbReference>
<dbReference type="PANTHER" id="PTHR47914">
    <property type="entry name" value="ALPHA/BETA-HYDROLASES SUPERFAMILY PROTEIN"/>
    <property type="match status" value="1"/>
</dbReference>
<dbReference type="GO" id="GO:0016787">
    <property type="term" value="F:hydrolase activity"/>
    <property type="evidence" value="ECO:0007669"/>
    <property type="project" value="UniProtKB-KW"/>
</dbReference>
<dbReference type="PANTHER" id="PTHR47914:SF1">
    <property type="entry name" value="ALPHA_BETA-HYDROLASES SUPERFAMILY PROTEIN"/>
    <property type="match status" value="1"/>
</dbReference>
<evidence type="ECO:0000313" key="2">
    <source>
        <dbReference type="EMBL" id="RRH99714.1"/>
    </source>
</evidence>
<dbReference type="InterPro" id="IPR000073">
    <property type="entry name" value="AB_hydrolase_1"/>
</dbReference>
<keyword evidence="2" id="KW-0378">Hydrolase</keyword>
<gene>
    <name evidence="2" type="ORF">EH240_18120</name>
</gene>
<dbReference type="Gene3D" id="3.40.50.1820">
    <property type="entry name" value="alpha/beta hydrolase"/>
    <property type="match status" value="1"/>
</dbReference>
<sequence length="291" mass="32208">MDASDERIEWRADDRSVTVGMTRIGAGPKLLLLPALSSISTRVEMRPLQERLAARFSTIAIDWPGFGDLPRPKIDWRAELYRSFLRFVLTDVVKPVATIAAGHAAGYALALAADEPAATGRLILLAPTWRGPLPTMTGRRMQLFRAMARIVDLPLVGPAFYHLNVNGPVIGMMARGHVYDEPAWLTSERMAQKRLVTEAPGARHASFRFVAGELDLFADRQTFLDAARRAGVEIHLLYGSRTPRKSKAEMIALAALPNVTAQELPRGRLSFFEEFPDESAAAIMEFLDART</sequence>
<reference evidence="2 3" key="1">
    <citation type="submission" date="2018-11" db="EMBL/GenBank/DDBJ databases">
        <title>the genome of Mesorhizobium tamadayense DSM 28320.</title>
        <authorList>
            <person name="Gao J."/>
        </authorList>
    </citation>
    <scope>NUCLEOTIDE SEQUENCE [LARGE SCALE GENOMIC DNA]</scope>
    <source>
        <strain evidence="2 3">DSM 28320</strain>
    </source>
</reference>
<dbReference type="Pfam" id="PF12697">
    <property type="entry name" value="Abhydrolase_6"/>
    <property type="match status" value="1"/>
</dbReference>
<dbReference type="EMBL" id="RQXT01000021">
    <property type="protein sequence ID" value="RRH99714.1"/>
    <property type="molecule type" value="Genomic_DNA"/>
</dbReference>
<dbReference type="SUPFAM" id="SSF53474">
    <property type="entry name" value="alpha/beta-Hydrolases"/>
    <property type="match status" value="1"/>
</dbReference>
<name>A0A3P3FM98_9HYPH</name>
<dbReference type="AlphaFoldDB" id="A0A3P3FM98"/>
<organism evidence="2 3">
    <name type="scientific">Mesorhizobium tamadayense</name>
    <dbReference type="NCBI Taxonomy" id="425306"/>
    <lineage>
        <taxon>Bacteria</taxon>
        <taxon>Pseudomonadati</taxon>
        <taxon>Pseudomonadota</taxon>
        <taxon>Alphaproteobacteria</taxon>
        <taxon>Hyphomicrobiales</taxon>
        <taxon>Phyllobacteriaceae</taxon>
        <taxon>Mesorhizobium</taxon>
    </lineage>
</organism>
<evidence type="ECO:0000259" key="1">
    <source>
        <dbReference type="Pfam" id="PF12697"/>
    </source>
</evidence>
<evidence type="ECO:0000313" key="3">
    <source>
        <dbReference type="Proteomes" id="UP000273786"/>
    </source>
</evidence>
<proteinExistence type="predicted"/>
<dbReference type="Proteomes" id="UP000273786">
    <property type="component" value="Unassembled WGS sequence"/>
</dbReference>